<dbReference type="SUPFAM" id="SSF53187">
    <property type="entry name" value="Zn-dependent exopeptidases"/>
    <property type="match status" value="1"/>
</dbReference>
<protein>
    <recommendedName>
        <fullName evidence="1">Peptidase M28 domain-containing protein</fullName>
    </recommendedName>
</protein>
<evidence type="ECO:0000259" key="1">
    <source>
        <dbReference type="Pfam" id="PF04389"/>
    </source>
</evidence>
<dbReference type="EMBL" id="BARS01044669">
    <property type="protein sequence ID" value="GAG38678.1"/>
    <property type="molecule type" value="Genomic_DNA"/>
</dbReference>
<evidence type="ECO:0000313" key="2">
    <source>
        <dbReference type="EMBL" id="GAG38678.1"/>
    </source>
</evidence>
<reference evidence="2" key="1">
    <citation type="journal article" date="2014" name="Front. Microbiol.">
        <title>High frequency of phylogenetically diverse reductive dehalogenase-homologous genes in deep subseafloor sedimentary metagenomes.</title>
        <authorList>
            <person name="Kawai M."/>
            <person name="Futagami T."/>
            <person name="Toyoda A."/>
            <person name="Takaki Y."/>
            <person name="Nishi S."/>
            <person name="Hori S."/>
            <person name="Arai W."/>
            <person name="Tsubouchi T."/>
            <person name="Morono Y."/>
            <person name="Uchiyama I."/>
            <person name="Ito T."/>
            <person name="Fujiyama A."/>
            <person name="Inagaki F."/>
            <person name="Takami H."/>
        </authorList>
    </citation>
    <scope>NUCLEOTIDE SEQUENCE</scope>
    <source>
        <strain evidence="2">Expedition CK06-06</strain>
    </source>
</reference>
<dbReference type="InterPro" id="IPR007484">
    <property type="entry name" value="Peptidase_M28"/>
</dbReference>
<dbReference type="Gene3D" id="3.40.630.10">
    <property type="entry name" value="Zn peptidases"/>
    <property type="match status" value="1"/>
</dbReference>
<gene>
    <name evidence="2" type="ORF">S01H1_67444</name>
</gene>
<feature type="non-terminal residue" evidence="2">
    <location>
        <position position="84"/>
    </location>
</feature>
<organism evidence="2">
    <name type="scientific">marine sediment metagenome</name>
    <dbReference type="NCBI Taxonomy" id="412755"/>
    <lineage>
        <taxon>unclassified sequences</taxon>
        <taxon>metagenomes</taxon>
        <taxon>ecological metagenomes</taxon>
    </lineage>
</organism>
<dbReference type="AlphaFoldDB" id="X0XPV5"/>
<feature type="domain" description="Peptidase M28" evidence="1">
    <location>
        <begin position="9"/>
        <end position="82"/>
    </location>
</feature>
<sequence>MQRSTTRWNFVYDIRGKTSETIIVGAHYDCQPTEGLNFGINDNKTGVELVLEILESLLRRGTQPNYSYRFLLFGSEEAGYLGML</sequence>
<accession>X0XPV5</accession>
<dbReference type="Pfam" id="PF04389">
    <property type="entry name" value="Peptidase_M28"/>
    <property type="match status" value="1"/>
</dbReference>
<comment type="caution">
    <text evidence="2">The sequence shown here is derived from an EMBL/GenBank/DDBJ whole genome shotgun (WGS) entry which is preliminary data.</text>
</comment>
<name>X0XPV5_9ZZZZ</name>
<proteinExistence type="predicted"/>